<organism evidence="2">
    <name type="scientific">uncultured Friedmanniella sp</name>
    <dbReference type="NCBI Taxonomy" id="335381"/>
    <lineage>
        <taxon>Bacteria</taxon>
        <taxon>Bacillati</taxon>
        <taxon>Actinomycetota</taxon>
        <taxon>Actinomycetes</taxon>
        <taxon>Propionibacteriales</taxon>
        <taxon>Nocardioidaceae</taxon>
        <taxon>Friedmanniella</taxon>
        <taxon>environmental samples</taxon>
    </lineage>
</organism>
<gene>
    <name evidence="2" type="ORF">AVDCRST_MAG48-1653</name>
</gene>
<feature type="compositionally biased region" description="Basic residues" evidence="1">
    <location>
        <begin position="145"/>
        <end position="165"/>
    </location>
</feature>
<feature type="region of interest" description="Disordered" evidence="1">
    <location>
        <begin position="1"/>
        <end position="300"/>
    </location>
</feature>
<feature type="compositionally biased region" description="Basic and acidic residues" evidence="1">
    <location>
        <begin position="1"/>
        <end position="13"/>
    </location>
</feature>
<proteinExistence type="predicted"/>
<evidence type="ECO:0000313" key="2">
    <source>
        <dbReference type="EMBL" id="CAA9305314.1"/>
    </source>
</evidence>
<dbReference type="EMBL" id="CADCTS010000239">
    <property type="protein sequence ID" value="CAA9305314.1"/>
    <property type="molecule type" value="Genomic_DNA"/>
</dbReference>
<evidence type="ECO:0000256" key="1">
    <source>
        <dbReference type="SAM" id="MobiDB-lite"/>
    </source>
</evidence>
<sequence>DQPHRRAVRDRLRPAPRRRHRGRRDAARLHGRRAARRAGLRGRRGGAQGARPAAAAVAQPDPRRALHLRRGGAAAVPQRTGPAQRHPRPRPARALDSGGAHDGQRDPVGARLPAGGLAWHDRGDPHPPGQRARPAGERPGDQHRGGRRALWLRRAPLLHRRRDHRGRGGPDRPGADLPRGRRPAAAGPVRPRRGHREGPALRRAARQHEPGPRLHRPRSRRGRPLAGEAEPRRPARRAVGRCHHDVDPGVHRRGPPRPVAGRRADDLRARRLQRGPHPRRDDRAGAGQELLRPLGRHRPL</sequence>
<feature type="compositionally biased region" description="Basic and acidic residues" evidence="1">
    <location>
        <begin position="196"/>
        <end position="212"/>
    </location>
</feature>
<feature type="compositionally biased region" description="Low complexity" evidence="1">
    <location>
        <begin position="49"/>
        <end position="60"/>
    </location>
</feature>
<feature type="compositionally biased region" description="Basic residues" evidence="1">
    <location>
        <begin position="14"/>
        <end position="44"/>
    </location>
</feature>
<reference evidence="2" key="1">
    <citation type="submission" date="2020-02" db="EMBL/GenBank/DDBJ databases">
        <authorList>
            <person name="Meier V. D."/>
        </authorList>
    </citation>
    <scope>NUCLEOTIDE SEQUENCE</scope>
    <source>
        <strain evidence="2">AVDCRST_MAG48</strain>
    </source>
</reference>
<feature type="non-terminal residue" evidence="2">
    <location>
        <position position="1"/>
    </location>
</feature>
<name>A0A6J4KHN4_9ACTN</name>
<accession>A0A6J4KHN4</accession>
<feature type="compositionally biased region" description="Basic and acidic residues" evidence="1">
    <location>
        <begin position="134"/>
        <end position="144"/>
    </location>
</feature>
<feature type="compositionally biased region" description="Basic residues" evidence="1">
    <location>
        <begin position="213"/>
        <end position="223"/>
    </location>
</feature>
<feature type="non-terminal residue" evidence="2">
    <location>
        <position position="300"/>
    </location>
</feature>
<protein>
    <submittedName>
        <fullName evidence="2">Aldose 1-epimerase</fullName>
    </submittedName>
</protein>
<dbReference type="AlphaFoldDB" id="A0A6J4KHN4"/>